<sequence length="261" mass="29503">MDKTEEIFQKHLLDLADAAFRRGIPVFSDFMNLNELNIFHKTVRKLSHVQWGVFGGYETAERQIAAFIPDALYYEEKTDSWQNGGISYPISCLKISPLNRKFADALNHRDYLGAVLNLGIERLKLGDILVEEDGAYLFCTEKMAGFISSELTRIRHTSVICREVFQESFTFQPKTEILRGTVASVRLDSVLALAFRASRSSLVGLIEGGKVFVNGKMVVSNGYNLKENDIISARGMGKFRYLGMTAQTKKGRCYVEIEKYV</sequence>
<organism evidence="1 2">
    <name type="scientific">Hominisplanchenecus murintestinalis</name>
    <dbReference type="NCBI Taxonomy" id="2941517"/>
    <lineage>
        <taxon>Bacteria</taxon>
        <taxon>Bacillati</taxon>
        <taxon>Bacillota</taxon>
        <taxon>Clostridia</taxon>
        <taxon>Lachnospirales</taxon>
        <taxon>Lachnospiraceae</taxon>
        <taxon>Hominisplanchenecus</taxon>
    </lineage>
</organism>
<name>A0AC61R3M7_9FIRM</name>
<dbReference type="EMBL" id="SRZB01000002">
    <property type="protein sequence ID" value="TGY00359.1"/>
    <property type="molecule type" value="Genomic_DNA"/>
</dbReference>
<accession>A0AC61R3M7</accession>
<evidence type="ECO:0000313" key="2">
    <source>
        <dbReference type="Proteomes" id="UP000307720"/>
    </source>
</evidence>
<comment type="caution">
    <text evidence="1">The sequence shown here is derived from an EMBL/GenBank/DDBJ whole genome shotgun (WGS) entry which is preliminary data.</text>
</comment>
<evidence type="ECO:0000313" key="1">
    <source>
        <dbReference type="EMBL" id="TGY00359.1"/>
    </source>
</evidence>
<dbReference type="Proteomes" id="UP000307720">
    <property type="component" value="Unassembled WGS sequence"/>
</dbReference>
<keyword evidence="2" id="KW-1185">Reference proteome</keyword>
<proteinExistence type="predicted"/>
<protein>
    <submittedName>
        <fullName evidence="1">RNA-binding protein</fullName>
    </submittedName>
</protein>
<reference evidence="1" key="1">
    <citation type="submission" date="2019-04" db="EMBL/GenBank/DDBJ databases">
        <title>Microbes associate with the intestines of laboratory mice.</title>
        <authorList>
            <person name="Navarre W."/>
            <person name="Wong E."/>
            <person name="Huang K."/>
            <person name="Tropini C."/>
            <person name="Ng K."/>
            <person name="Yu B."/>
        </authorList>
    </citation>
    <scope>NUCLEOTIDE SEQUENCE</scope>
    <source>
        <strain evidence="1">NM72_1-8</strain>
    </source>
</reference>
<gene>
    <name evidence="1" type="ORF">E5357_02325</name>
</gene>